<dbReference type="SUPFAM" id="SSF51126">
    <property type="entry name" value="Pectin lyase-like"/>
    <property type="match status" value="2"/>
</dbReference>
<dbReference type="SMART" id="SM00912">
    <property type="entry name" value="Haemagg_act"/>
    <property type="match status" value="1"/>
</dbReference>
<dbReference type="InterPro" id="IPR019734">
    <property type="entry name" value="TPR_rpt"/>
</dbReference>
<sequence length="1833" mass="194187">MFGLKPLLHKLLLSQDCANVPVITLQLLLLVICILLPQKPGLAQIVPDSTLPNPSTVPTGADSGTLPNVLIEGGTQSNTTLFHSFDQFNVNLNQEVRFANPADVENIFSRVTGGRLSNINGLLGVNGVANLFFLNPNGVVFGPDAELNLNGSLVVSTADQFLFPGDNSFSAVNPQAPPILTLSTPIGLQFGANPQAITVDGASLRMRTGHPLALVGGDVTAINGADFRVQGGRVVLGGLSGPGTLTLNLDAVESEDVVSIQTGVNRANVTLDDARISNQFEGNGDILITAQNITLTASVLETGIRDNSGTPESQTGEIILDATGDVQIIQNSKIVNEFRNNSLGNGGDITIRANNLNVSDRSDISTQTPRSGRAGDILINVENRILVQGGEELDDRRRGNSAGNPKPDESRPERSQRAPRTLIDSGSRANESGAPGNITLLAQEIILEGEARVSINHDGPVRGGDITFESDSFQLLSSASVNSVANGTARAGDVNIRASSILLEDQARLRGLGDGTPGIDSTVGNGGRNAIGGTVNITTDNLTVIGVRIGATVLGEGQGGAVVINASDTVTLTTTEASGRTSIASAVRESSPSGTGGDILVNARRLIVENGSAIDAGVAEPEADINGPRISGTITLNIEEDIVLQGTLPDGQPSRILTQLSQNATGAGADIVIDTAELSLADGGQISAATLGNGPGGSVIIRASERITLAGSNAQIELSAEEESNFVANDKGLPSGIFANSPGMGDAGDIEIETPELVLRDRAQISVSSETSGESGNIGVTANNIVLDSGFLSADAIAGEAANITLNVEDTLRLRNGSQISTNAREDANGGNISISNPNAVLLRDESRISAENPGGTGNGGNISIQTDFFVAAPEGLNQIIANADRGDGGNINIIANSLLGTEFREFSASSRFGVDGDVEIDSPNLDPARGTTELPANLADASNQIANACSIDRQGQAQFVATGRGGLPITPTSQPTGISPLPDLGRLTTDQTPQTNATLQEAQAWSVASNGDIRLTTGSSSETSFLNALLQEAAQAYYQTDYTEAATLWSQTATILTQGDDALTYASTLSNLALVYHQLGNWQQADAAMSASQQLLTSDNATPQIIAQILNTRANLHLSKGNAQAAITDWQQAADSYRNAEDIVGYLQARLNQAQALQSLGLYRQAQPLLATITNSLAEQPPSLLKATALLTLGNGLRNSGETIQATQTLEAALAIAQDLKQPALVSQILLNLGHTNPTSPDQAVAYYQKALEIAPTALDQLQASVSQFQLLVTQEPKAAQQLWADLEPTLQLSNLPASRESIYAQLYLIHTLLQHSLSSGASESLTTLLNRTNQQALSLQDTVAQTYLLGYQGDFYGKKQQWDKAEAFTQKAFRQAQTLQAPEVIYPVALQLGRLQKAQGKRAQAITAYNAAIEALEILRKDLIASSDDVQFTFRDDIEPIYREFVKLLLQTNGSHSPMKDELRHARQLIENLQVAEVNDYFQDACIQGSPVLADEVDPTAAIIYPILLNDQLDVIISVGDDIQHYSQSVASAEIEKTVRQLLSSFTSPIRAGRPHTTDQLKQVYDWILGPAEDYLAQQNIESLVFVADGVLRTLPLTTLHDGEQYLIEKYNVVLSPGLSLLEPRPLQRQGLAMLAGGLSEARSGFSALPFVPDELQQVTTQIPNNQVLFNQALTKTNLLNSLKTAPAGVVHLATHGEFGSTVEDTFILTWDEKLTMEEMSRVLQARNRSDLSPVELLVFSACKTAAGDSRAVLGIAGTAIRSGVRSTLAGLWAINDQAAATFMAEFYKALAQPETTKAEAFRQAQLALMQDPQLASPYFWSPFVLVGNWL</sequence>
<dbReference type="Proteomes" id="UP000481033">
    <property type="component" value="Unassembled WGS sequence"/>
</dbReference>
<evidence type="ECO:0000256" key="1">
    <source>
        <dbReference type="SAM" id="MobiDB-lite"/>
    </source>
</evidence>
<dbReference type="RefSeq" id="WP_163698972.1">
    <property type="nucleotide sequence ID" value="NZ_QXHD01000004.1"/>
</dbReference>
<dbReference type="NCBIfam" id="TIGR01901">
    <property type="entry name" value="adhes_NPXG"/>
    <property type="match status" value="1"/>
</dbReference>
<dbReference type="InterPro" id="IPR008638">
    <property type="entry name" value="FhaB/CdiA-like_TPS"/>
</dbReference>
<dbReference type="EMBL" id="QXHD01000004">
    <property type="protein sequence ID" value="NEZ56964.1"/>
    <property type="molecule type" value="Genomic_DNA"/>
</dbReference>
<comment type="caution">
    <text evidence="3">The sequence shown here is derived from an EMBL/GenBank/DDBJ whole genome shotgun (WGS) entry which is preliminary data.</text>
</comment>
<dbReference type="InterPro" id="IPR011990">
    <property type="entry name" value="TPR-like_helical_dom_sf"/>
</dbReference>
<dbReference type="PANTHER" id="PTHR10098">
    <property type="entry name" value="RAPSYN-RELATED"/>
    <property type="match status" value="1"/>
</dbReference>
<dbReference type="Gene3D" id="1.25.40.10">
    <property type="entry name" value="Tetratricopeptide repeat domain"/>
    <property type="match status" value="2"/>
</dbReference>
<proteinExistence type="predicted"/>
<evidence type="ECO:0000313" key="3">
    <source>
        <dbReference type="EMBL" id="NEZ56964.1"/>
    </source>
</evidence>
<feature type="region of interest" description="Disordered" evidence="1">
    <location>
        <begin position="390"/>
        <end position="435"/>
    </location>
</feature>
<feature type="compositionally biased region" description="Basic and acidic residues" evidence="1">
    <location>
        <begin position="406"/>
        <end position="416"/>
    </location>
</feature>
<dbReference type="InterPro" id="IPR011050">
    <property type="entry name" value="Pectin_lyase_fold/virulence"/>
</dbReference>
<protein>
    <submittedName>
        <fullName evidence="3">CHAT domain-containing protein</fullName>
    </submittedName>
</protein>
<organism evidence="3 4">
    <name type="scientific">Adonisia turfae CCMR0081</name>
    <dbReference type="NCBI Taxonomy" id="2292702"/>
    <lineage>
        <taxon>Bacteria</taxon>
        <taxon>Bacillati</taxon>
        <taxon>Cyanobacteriota</taxon>
        <taxon>Adonisia</taxon>
        <taxon>Adonisia turfae</taxon>
    </lineage>
</organism>
<accession>A0A6M0RL37</accession>
<evidence type="ECO:0000313" key="4">
    <source>
        <dbReference type="Proteomes" id="UP000481033"/>
    </source>
</evidence>
<dbReference type="SMART" id="SM00028">
    <property type="entry name" value="TPR"/>
    <property type="match status" value="6"/>
</dbReference>
<dbReference type="SUPFAM" id="SSF48452">
    <property type="entry name" value="TPR-like"/>
    <property type="match status" value="2"/>
</dbReference>
<dbReference type="InterPro" id="IPR024983">
    <property type="entry name" value="CHAT_dom"/>
</dbReference>
<feature type="domain" description="Filamentous haemagglutinin FhaB/tRNA nuclease CdiA-like TPS" evidence="2">
    <location>
        <begin position="52"/>
        <end position="164"/>
    </location>
</feature>
<dbReference type="PANTHER" id="PTHR10098:SF112">
    <property type="entry name" value="SLR0380 PROTEIN"/>
    <property type="match status" value="1"/>
</dbReference>
<keyword evidence="4" id="KW-1185">Reference proteome</keyword>
<dbReference type="Pfam" id="PF12770">
    <property type="entry name" value="CHAT"/>
    <property type="match status" value="1"/>
</dbReference>
<dbReference type="Gene3D" id="2.160.20.10">
    <property type="entry name" value="Single-stranded right-handed beta-helix, Pectin lyase-like"/>
    <property type="match status" value="2"/>
</dbReference>
<reference evidence="3 4" key="1">
    <citation type="journal article" date="2020" name="Microb. Ecol.">
        <title>Ecogenomics of the Marine Benthic Filamentous Cyanobacterium Adonisia.</title>
        <authorList>
            <person name="Walter J.M."/>
            <person name="Coutinho F.H."/>
            <person name="Leomil L."/>
            <person name="Hargreaves P.I."/>
            <person name="Campeao M.E."/>
            <person name="Vieira V.V."/>
            <person name="Silva B.S."/>
            <person name="Fistarol G.O."/>
            <person name="Salomon P.S."/>
            <person name="Sawabe T."/>
            <person name="Mino S."/>
            <person name="Hosokawa M."/>
            <person name="Miyashita H."/>
            <person name="Maruyama F."/>
            <person name="van Verk M.C."/>
            <person name="Dutilh B.E."/>
            <person name="Thompson C.C."/>
            <person name="Thompson F.L."/>
        </authorList>
    </citation>
    <scope>NUCLEOTIDE SEQUENCE [LARGE SCALE GENOMIC DNA]</scope>
    <source>
        <strain evidence="3 4">CCMR0081</strain>
    </source>
</reference>
<dbReference type="InterPro" id="IPR012334">
    <property type="entry name" value="Pectin_lyas_fold"/>
</dbReference>
<evidence type="ECO:0000259" key="2">
    <source>
        <dbReference type="SMART" id="SM00912"/>
    </source>
</evidence>
<gene>
    <name evidence="3" type="ORF">DXZ20_15000</name>
</gene>
<name>A0A6M0RL37_9CYAN</name>
<dbReference type="Pfam" id="PF05860">
    <property type="entry name" value="TPS"/>
    <property type="match status" value="1"/>
</dbReference>